<organism evidence="8 9">
    <name type="scientific">Alkaliphilus pronyensis</name>
    <dbReference type="NCBI Taxonomy" id="1482732"/>
    <lineage>
        <taxon>Bacteria</taxon>
        <taxon>Bacillati</taxon>
        <taxon>Bacillota</taxon>
        <taxon>Clostridia</taxon>
        <taxon>Peptostreptococcales</taxon>
        <taxon>Natronincolaceae</taxon>
        <taxon>Alkaliphilus</taxon>
    </lineage>
</organism>
<dbReference type="GO" id="GO:0016301">
    <property type="term" value="F:kinase activity"/>
    <property type="evidence" value="ECO:0007669"/>
    <property type="project" value="UniProtKB-KW"/>
</dbReference>
<keyword evidence="7" id="KW-0472">Membrane</keyword>
<evidence type="ECO:0000256" key="2">
    <source>
        <dbReference type="ARBA" id="ARBA00022490"/>
    </source>
</evidence>
<evidence type="ECO:0000256" key="5">
    <source>
        <dbReference type="ARBA" id="ARBA00023175"/>
    </source>
</evidence>
<keyword evidence="9" id="KW-1185">Reference proteome</keyword>
<evidence type="ECO:0000256" key="3">
    <source>
        <dbReference type="ARBA" id="ARBA00022701"/>
    </source>
</evidence>
<accession>A0A6I0F7C7</accession>
<dbReference type="AlphaFoldDB" id="A0A6I0F7C7"/>
<evidence type="ECO:0000256" key="1">
    <source>
        <dbReference type="ARBA" id="ARBA00004245"/>
    </source>
</evidence>
<keyword evidence="4" id="KW-0243">Dynein</keyword>
<keyword evidence="8" id="KW-0418">Kinase</keyword>
<protein>
    <submittedName>
        <fullName evidence="8">HAMP domain-containing histidine kinase</fullName>
    </submittedName>
</protein>
<keyword evidence="6" id="KW-0206">Cytoskeleton</keyword>
<keyword evidence="5" id="KW-0505">Motor protein</keyword>
<dbReference type="GO" id="GO:0005874">
    <property type="term" value="C:microtubule"/>
    <property type="evidence" value="ECO:0007669"/>
    <property type="project" value="UniProtKB-KW"/>
</dbReference>
<name>A0A6I0F7C7_9FIRM</name>
<evidence type="ECO:0000256" key="6">
    <source>
        <dbReference type="ARBA" id="ARBA00023212"/>
    </source>
</evidence>
<evidence type="ECO:0000313" key="9">
    <source>
        <dbReference type="Proteomes" id="UP000432715"/>
    </source>
</evidence>
<proteinExistence type="predicted"/>
<feature type="transmembrane region" description="Helical" evidence="7">
    <location>
        <begin position="42"/>
        <end position="62"/>
    </location>
</feature>
<keyword evidence="7" id="KW-1133">Transmembrane helix</keyword>
<dbReference type="RefSeq" id="WP_192930317.1">
    <property type="nucleotide sequence ID" value="NZ_WBZC01000070.1"/>
</dbReference>
<keyword evidence="8" id="KW-0808">Transferase</keyword>
<keyword evidence="7" id="KW-0812">Transmembrane</keyword>
<dbReference type="Pfam" id="PF05783">
    <property type="entry name" value="DLIC"/>
    <property type="match status" value="1"/>
</dbReference>
<dbReference type="Proteomes" id="UP000432715">
    <property type="component" value="Unassembled WGS sequence"/>
</dbReference>
<comment type="caution">
    <text evidence="8">The sequence shown here is derived from an EMBL/GenBank/DDBJ whole genome shotgun (WGS) entry which is preliminary data.</text>
</comment>
<sequence>MNFFKYLEEKRYFLILFIIMMLFITLMMIVSTNREQLVSNILYTNLGCTFLASIYIVIGYFYHNSFYKQLNELIKSDEKEILEAAPKPQNYEQELHMQLLKKVHSNYMDDIEKLHNEKKEHQDFIMSWIHEVKLPITASLMLMKNSSGKTVDFLVDKFEDELHKIENYVEQALYYSRIDSFSKDYFITEISLNQVIRKSIKKHSKLFINKRINFTIW</sequence>
<evidence type="ECO:0000256" key="4">
    <source>
        <dbReference type="ARBA" id="ARBA00023017"/>
    </source>
</evidence>
<reference evidence="8 9" key="1">
    <citation type="submission" date="2019-10" db="EMBL/GenBank/DDBJ databases">
        <title>Alkaliphilus serpentinus sp. nov. and Alkaliphilus pronyensis sp. nov., two novel anaerobic alkaliphilic species isolated from the serpentinized-hosted hydrothermal field of the Prony Bay (New Caledonia).</title>
        <authorList>
            <person name="Postec A."/>
        </authorList>
    </citation>
    <scope>NUCLEOTIDE SEQUENCE [LARGE SCALE GENOMIC DNA]</scope>
    <source>
        <strain evidence="8 9">LacV</strain>
    </source>
</reference>
<dbReference type="EMBL" id="WBZC01000070">
    <property type="protein sequence ID" value="KAB3530288.1"/>
    <property type="molecule type" value="Genomic_DNA"/>
</dbReference>
<keyword evidence="3" id="KW-0493">Microtubule</keyword>
<gene>
    <name evidence="8" type="ORF">F8154_14080</name>
</gene>
<dbReference type="GO" id="GO:0030286">
    <property type="term" value="C:dynein complex"/>
    <property type="evidence" value="ECO:0007669"/>
    <property type="project" value="UniProtKB-KW"/>
</dbReference>
<dbReference type="InterPro" id="IPR022780">
    <property type="entry name" value="Dynein_light_int_chain"/>
</dbReference>
<feature type="transmembrane region" description="Helical" evidence="7">
    <location>
        <begin position="12"/>
        <end position="30"/>
    </location>
</feature>
<comment type="subcellular location">
    <subcellularLocation>
        <location evidence="1">Cytoplasm</location>
        <location evidence="1">Cytoskeleton</location>
    </subcellularLocation>
</comment>
<feature type="non-terminal residue" evidence="8">
    <location>
        <position position="217"/>
    </location>
</feature>
<evidence type="ECO:0000313" key="8">
    <source>
        <dbReference type="EMBL" id="KAB3530288.1"/>
    </source>
</evidence>
<keyword evidence="2" id="KW-0963">Cytoplasm</keyword>
<evidence type="ECO:0000256" key="7">
    <source>
        <dbReference type="SAM" id="Phobius"/>
    </source>
</evidence>